<sequence>MSDTNGVAISMFTYRKLGKHGSDVIAHPIMYRIIIGAMQYVTLMRPNIYFCVNKSCQFMYSPLESHWILVKRILRYLSGTITHGLLLSHAHQLHQILVRVYSDSDWRSDSDDQRSTSNSCIYFGPNLVAWNSKKQPLVVYKS</sequence>
<dbReference type="Gramene" id="Psat03G0158400-T1">
    <property type="protein sequence ID" value="KAI5425817.1"/>
    <property type="gene ID" value="KIW84_031584"/>
</dbReference>
<name>A0A9D4XSN5_PEA</name>
<evidence type="ECO:0000313" key="1">
    <source>
        <dbReference type="EMBL" id="KAI5425817.1"/>
    </source>
</evidence>
<organism evidence="1 2">
    <name type="scientific">Pisum sativum</name>
    <name type="common">Garden pea</name>
    <name type="synonym">Lathyrus oleraceus</name>
    <dbReference type="NCBI Taxonomy" id="3888"/>
    <lineage>
        <taxon>Eukaryota</taxon>
        <taxon>Viridiplantae</taxon>
        <taxon>Streptophyta</taxon>
        <taxon>Embryophyta</taxon>
        <taxon>Tracheophyta</taxon>
        <taxon>Spermatophyta</taxon>
        <taxon>Magnoliopsida</taxon>
        <taxon>eudicotyledons</taxon>
        <taxon>Gunneridae</taxon>
        <taxon>Pentapetalae</taxon>
        <taxon>rosids</taxon>
        <taxon>fabids</taxon>
        <taxon>Fabales</taxon>
        <taxon>Fabaceae</taxon>
        <taxon>Papilionoideae</taxon>
        <taxon>50 kb inversion clade</taxon>
        <taxon>NPAAA clade</taxon>
        <taxon>Hologalegina</taxon>
        <taxon>IRL clade</taxon>
        <taxon>Fabeae</taxon>
        <taxon>Lathyrus</taxon>
    </lineage>
</organism>
<evidence type="ECO:0000313" key="2">
    <source>
        <dbReference type="Proteomes" id="UP001058974"/>
    </source>
</evidence>
<gene>
    <name evidence="1" type="ORF">KIW84_031584</name>
</gene>
<protein>
    <submittedName>
        <fullName evidence="1">Uncharacterized protein</fullName>
    </submittedName>
</protein>
<dbReference type="PANTHER" id="PTHR11439:SF455">
    <property type="entry name" value="RLK (RECEPTOR-LIKE PROTEIN KINASE) 8, PUTATIVE-RELATED"/>
    <property type="match status" value="1"/>
</dbReference>
<reference evidence="1 2" key="1">
    <citation type="journal article" date="2022" name="Nat. Genet.">
        <title>Improved pea reference genome and pan-genome highlight genomic features and evolutionary characteristics.</title>
        <authorList>
            <person name="Yang T."/>
            <person name="Liu R."/>
            <person name="Luo Y."/>
            <person name="Hu S."/>
            <person name="Wang D."/>
            <person name="Wang C."/>
            <person name="Pandey M.K."/>
            <person name="Ge S."/>
            <person name="Xu Q."/>
            <person name="Li N."/>
            <person name="Li G."/>
            <person name="Huang Y."/>
            <person name="Saxena R.K."/>
            <person name="Ji Y."/>
            <person name="Li M."/>
            <person name="Yan X."/>
            <person name="He Y."/>
            <person name="Liu Y."/>
            <person name="Wang X."/>
            <person name="Xiang C."/>
            <person name="Varshney R.K."/>
            <person name="Ding H."/>
            <person name="Gao S."/>
            <person name="Zong X."/>
        </authorList>
    </citation>
    <scope>NUCLEOTIDE SEQUENCE [LARGE SCALE GENOMIC DNA]</scope>
    <source>
        <strain evidence="1 2">cv. Zhongwan 6</strain>
    </source>
</reference>
<proteinExistence type="predicted"/>
<dbReference type="EMBL" id="JAMSHJ010000003">
    <property type="protein sequence ID" value="KAI5425817.1"/>
    <property type="molecule type" value="Genomic_DNA"/>
</dbReference>
<keyword evidence="2" id="KW-1185">Reference proteome</keyword>
<comment type="caution">
    <text evidence="1">The sequence shown here is derived from an EMBL/GenBank/DDBJ whole genome shotgun (WGS) entry which is preliminary data.</text>
</comment>
<dbReference type="AlphaFoldDB" id="A0A9D4XSN5"/>
<dbReference type="Proteomes" id="UP001058974">
    <property type="component" value="Chromosome 3"/>
</dbReference>
<dbReference type="PANTHER" id="PTHR11439">
    <property type="entry name" value="GAG-POL-RELATED RETROTRANSPOSON"/>
    <property type="match status" value="1"/>
</dbReference>
<accession>A0A9D4XSN5</accession>